<evidence type="ECO:0000259" key="6">
    <source>
        <dbReference type="PROSITE" id="PS50222"/>
    </source>
</evidence>
<dbReference type="Pfam" id="PF13499">
    <property type="entry name" value="EF-hand_7"/>
    <property type="match status" value="2"/>
</dbReference>
<dbReference type="GO" id="GO:0005737">
    <property type="term" value="C:cytoplasm"/>
    <property type="evidence" value="ECO:0007669"/>
    <property type="project" value="UniProtKB-ARBA"/>
</dbReference>
<dbReference type="GO" id="GO:0005509">
    <property type="term" value="F:calcium ion binding"/>
    <property type="evidence" value="ECO:0007669"/>
    <property type="project" value="InterPro"/>
</dbReference>
<dbReference type="PROSITE" id="PS50222">
    <property type="entry name" value="EF_HAND_2"/>
    <property type="match status" value="4"/>
</dbReference>
<accession>A0A6A4WK01</accession>
<dbReference type="SUPFAM" id="SSF47473">
    <property type="entry name" value="EF-hand"/>
    <property type="match status" value="1"/>
</dbReference>
<evidence type="ECO:0000313" key="8">
    <source>
        <dbReference type="Proteomes" id="UP000440578"/>
    </source>
</evidence>
<dbReference type="PANTHER" id="PTHR23048">
    <property type="entry name" value="MYOSIN LIGHT CHAIN 1, 3"/>
    <property type="match status" value="1"/>
</dbReference>
<sequence length="272" mass="30562">MAGVLGSLMRHTRGRLDLKMEQRLKRLQQQRQQQEQQEGGGQEQGAELERDPTPSVYASLTRQARSKTGSIEPVGKGSTSKAPVQKGSQKGNGKGVQKGKKGKKGRHQQYDLIVTIDLVEYGLTEELVAEFKEVFMLFDKDEDGVINMDELGIMMKTLGQRPTETELEKMVSTVDQEGTGQIEFNEFLQMMARKMAGVETEEELKEAFRVFDKDEDGFLSVAELRHIMTSMGDKMTNEEVDDMVREADRDGKGKINYDAFVRALLNHGSPSH</sequence>
<keyword evidence="3" id="KW-0106">Calcium</keyword>
<feature type="region of interest" description="Disordered" evidence="5">
    <location>
        <begin position="1"/>
        <end position="104"/>
    </location>
</feature>
<feature type="domain" description="EF-hand" evidence="6">
    <location>
        <begin position="235"/>
        <end position="270"/>
    </location>
</feature>
<feature type="compositionally biased region" description="Basic and acidic residues" evidence="5">
    <location>
        <begin position="14"/>
        <end position="24"/>
    </location>
</feature>
<protein>
    <submittedName>
        <fullName evidence="7">Calmodulin</fullName>
    </submittedName>
</protein>
<dbReference type="InterPro" id="IPR050230">
    <property type="entry name" value="CALM/Myosin/TropC-like"/>
</dbReference>
<dbReference type="OrthoDB" id="6359269at2759"/>
<feature type="compositionally biased region" description="Polar residues" evidence="5">
    <location>
        <begin position="56"/>
        <end position="69"/>
    </location>
</feature>
<evidence type="ECO:0000256" key="4">
    <source>
        <dbReference type="ARBA" id="ARBA00037722"/>
    </source>
</evidence>
<keyword evidence="8" id="KW-1185">Reference proteome</keyword>
<dbReference type="GO" id="GO:0016460">
    <property type="term" value="C:myosin II complex"/>
    <property type="evidence" value="ECO:0007669"/>
    <property type="project" value="TreeGrafter"/>
</dbReference>
<feature type="domain" description="EF-hand" evidence="6">
    <location>
        <begin position="199"/>
        <end position="234"/>
    </location>
</feature>
<dbReference type="InterPro" id="IPR002048">
    <property type="entry name" value="EF_hand_dom"/>
</dbReference>
<evidence type="ECO:0000256" key="3">
    <source>
        <dbReference type="ARBA" id="ARBA00022837"/>
    </source>
</evidence>
<dbReference type="PANTHER" id="PTHR23048:SF0">
    <property type="entry name" value="CALMODULIN LIKE 3"/>
    <property type="match status" value="1"/>
</dbReference>
<evidence type="ECO:0000256" key="5">
    <source>
        <dbReference type="SAM" id="MobiDB-lite"/>
    </source>
</evidence>
<dbReference type="FunFam" id="1.10.238.10:FF:000251">
    <property type="entry name" value="Calmodulin-related protein 97A"/>
    <property type="match status" value="1"/>
</dbReference>
<dbReference type="EMBL" id="VIIS01000746">
    <property type="protein sequence ID" value="KAF0305529.1"/>
    <property type="molecule type" value="Genomic_DNA"/>
</dbReference>
<organism evidence="7 8">
    <name type="scientific">Amphibalanus amphitrite</name>
    <name type="common">Striped barnacle</name>
    <name type="synonym">Balanus amphitrite</name>
    <dbReference type="NCBI Taxonomy" id="1232801"/>
    <lineage>
        <taxon>Eukaryota</taxon>
        <taxon>Metazoa</taxon>
        <taxon>Ecdysozoa</taxon>
        <taxon>Arthropoda</taxon>
        <taxon>Crustacea</taxon>
        <taxon>Multicrustacea</taxon>
        <taxon>Cirripedia</taxon>
        <taxon>Thoracica</taxon>
        <taxon>Thoracicalcarea</taxon>
        <taxon>Balanomorpha</taxon>
        <taxon>Balanoidea</taxon>
        <taxon>Balanidae</taxon>
        <taxon>Amphibalaninae</taxon>
        <taxon>Amphibalanus</taxon>
    </lineage>
</organism>
<dbReference type="CDD" id="cd00051">
    <property type="entry name" value="EFh"/>
    <property type="match status" value="2"/>
</dbReference>
<feature type="compositionally biased region" description="Low complexity" evidence="5">
    <location>
        <begin position="27"/>
        <end position="37"/>
    </location>
</feature>
<keyword evidence="1" id="KW-0479">Metal-binding</keyword>
<gene>
    <name evidence="7" type="primary">CALM_3</name>
    <name evidence="7" type="ORF">FJT64_022842</name>
</gene>
<name>A0A6A4WK01_AMPAM</name>
<evidence type="ECO:0000256" key="2">
    <source>
        <dbReference type="ARBA" id="ARBA00022737"/>
    </source>
</evidence>
<reference evidence="7 8" key="1">
    <citation type="submission" date="2019-07" db="EMBL/GenBank/DDBJ databases">
        <title>Draft genome assembly of a fouling barnacle, Amphibalanus amphitrite (Darwin, 1854): The first reference genome for Thecostraca.</title>
        <authorList>
            <person name="Kim W."/>
        </authorList>
    </citation>
    <scope>NUCLEOTIDE SEQUENCE [LARGE SCALE GENOMIC DNA]</scope>
    <source>
        <strain evidence="7">SNU_AA5</strain>
        <tissue evidence="7">Soma without cirri and trophi</tissue>
    </source>
</reference>
<comment type="function">
    <text evidence="4">Troponin is the central regulatory protein of striated muscle contraction. Tn consists of three components: Tn-I which is the inhibitor of actomyosin ATPase, Tn-T which contains the binding site for tropomyosin and Tn-C. The binding of calcium to Tn-C abolishes the inhibitory action of Tn on actin filaments.</text>
</comment>
<feature type="domain" description="EF-hand" evidence="6">
    <location>
        <begin position="162"/>
        <end position="197"/>
    </location>
</feature>
<evidence type="ECO:0000313" key="7">
    <source>
        <dbReference type="EMBL" id="KAF0305529.1"/>
    </source>
</evidence>
<dbReference type="FunFam" id="1.10.238.10:FF:000034">
    <property type="entry name" value="Calmodulin"/>
    <property type="match status" value="1"/>
</dbReference>
<comment type="caution">
    <text evidence="7">The sequence shown here is derived from an EMBL/GenBank/DDBJ whole genome shotgun (WGS) entry which is preliminary data.</text>
</comment>
<dbReference type="InterPro" id="IPR018247">
    <property type="entry name" value="EF_Hand_1_Ca_BS"/>
</dbReference>
<feature type="domain" description="EF-hand" evidence="6">
    <location>
        <begin position="126"/>
        <end position="161"/>
    </location>
</feature>
<dbReference type="PROSITE" id="PS00018">
    <property type="entry name" value="EF_HAND_1"/>
    <property type="match status" value="2"/>
</dbReference>
<dbReference type="AlphaFoldDB" id="A0A6A4WK01"/>
<proteinExistence type="predicted"/>
<evidence type="ECO:0000256" key="1">
    <source>
        <dbReference type="ARBA" id="ARBA00022723"/>
    </source>
</evidence>
<dbReference type="SMART" id="SM00054">
    <property type="entry name" value="EFh"/>
    <property type="match status" value="4"/>
</dbReference>
<dbReference type="Proteomes" id="UP000440578">
    <property type="component" value="Unassembled WGS sequence"/>
</dbReference>
<dbReference type="Gene3D" id="1.10.238.10">
    <property type="entry name" value="EF-hand"/>
    <property type="match status" value="2"/>
</dbReference>
<dbReference type="InterPro" id="IPR011992">
    <property type="entry name" value="EF-hand-dom_pair"/>
</dbReference>
<keyword evidence="2" id="KW-0677">Repeat</keyword>